<dbReference type="Proteomes" id="UP000244168">
    <property type="component" value="Unassembled WGS sequence"/>
</dbReference>
<reference evidence="2 3" key="1">
    <citation type="submission" date="2018-04" db="EMBL/GenBank/DDBJ databases">
        <title>Genomic Encyclopedia of Archaeal and Bacterial Type Strains, Phase II (KMG-II): from individual species to whole genera.</title>
        <authorList>
            <person name="Goeker M."/>
        </authorList>
    </citation>
    <scope>NUCLEOTIDE SEQUENCE [LARGE SCALE GENOMIC DNA]</scope>
    <source>
        <strain evidence="2 3">DSM 26809</strain>
    </source>
</reference>
<dbReference type="OrthoDB" id="792335at2"/>
<comment type="caution">
    <text evidence="2">The sequence shown here is derived from an EMBL/GenBank/DDBJ whole genome shotgun (WGS) entry which is preliminary data.</text>
</comment>
<feature type="chain" id="PRO_5015625447" description="GLPGLI family protein" evidence="1">
    <location>
        <begin position="21"/>
        <end position="240"/>
    </location>
</feature>
<sequence>MKKLLIFAVLGLMLAPAAFAQKKVAVITFYINKQIDVTELGAAAYAASVKLSDDPRFNLTPLLQGFHQQFFNNYSKNLPFQLLPEDQVTGSDVYKNFTPANGEGSGVLKLSNYLTPYDGYKTIIPLAGHASEKQLAKLIEQCDGVMVVYIDFKLTKIGFGGMGVVKVIAKANIALYNKAGDKVFAVSEEAKSKSQSPMVGGVPVMSADKVMPMCQSALAELMDELPGDLPKIVKKTDAKL</sequence>
<accession>A0A2T5J7U0</accession>
<dbReference type="EMBL" id="QAOQ01000005">
    <property type="protein sequence ID" value="PTQ95533.1"/>
    <property type="molecule type" value="Genomic_DNA"/>
</dbReference>
<keyword evidence="3" id="KW-1185">Reference proteome</keyword>
<evidence type="ECO:0000313" key="2">
    <source>
        <dbReference type="EMBL" id="PTQ95533.1"/>
    </source>
</evidence>
<evidence type="ECO:0000313" key="3">
    <source>
        <dbReference type="Proteomes" id="UP000244168"/>
    </source>
</evidence>
<dbReference type="AlphaFoldDB" id="A0A2T5J7U0"/>
<evidence type="ECO:0000256" key="1">
    <source>
        <dbReference type="SAM" id="SignalP"/>
    </source>
</evidence>
<protein>
    <recommendedName>
        <fullName evidence="4">GLPGLI family protein</fullName>
    </recommendedName>
</protein>
<proteinExistence type="predicted"/>
<gene>
    <name evidence="2" type="ORF">C8P68_10538</name>
</gene>
<organism evidence="2 3">
    <name type="scientific">Mucilaginibacter yixingensis</name>
    <dbReference type="NCBI Taxonomy" id="1295612"/>
    <lineage>
        <taxon>Bacteria</taxon>
        <taxon>Pseudomonadati</taxon>
        <taxon>Bacteroidota</taxon>
        <taxon>Sphingobacteriia</taxon>
        <taxon>Sphingobacteriales</taxon>
        <taxon>Sphingobacteriaceae</taxon>
        <taxon>Mucilaginibacter</taxon>
    </lineage>
</organism>
<keyword evidence="1" id="KW-0732">Signal</keyword>
<evidence type="ECO:0008006" key="4">
    <source>
        <dbReference type="Google" id="ProtNLM"/>
    </source>
</evidence>
<dbReference type="RefSeq" id="WP_107829046.1">
    <property type="nucleotide sequence ID" value="NZ_CP160205.1"/>
</dbReference>
<name>A0A2T5J7U0_9SPHI</name>
<feature type="signal peptide" evidence="1">
    <location>
        <begin position="1"/>
        <end position="20"/>
    </location>
</feature>